<dbReference type="InterPro" id="IPR011992">
    <property type="entry name" value="EF-hand-dom_pair"/>
</dbReference>
<dbReference type="OrthoDB" id="2821340at2759"/>
<dbReference type="SUPFAM" id="SSF47473">
    <property type="entry name" value="EF-hand"/>
    <property type="match status" value="1"/>
</dbReference>
<dbReference type="FunCoup" id="A0A1X7UI60">
    <property type="interactions" value="5"/>
</dbReference>
<dbReference type="GO" id="GO:0005576">
    <property type="term" value="C:extracellular region"/>
    <property type="evidence" value="ECO:0007669"/>
    <property type="project" value="UniProtKB-SubCell"/>
</dbReference>
<comment type="subcellular location">
    <subcellularLocation>
        <location evidence="1">Secreted</location>
    </subcellularLocation>
</comment>
<evidence type="ECO:0008006" key="8">
    <source>
        <dbReference type="Google" id="ProtNLM"/>
    </source>
</evidence>
<dbReference type="EnsemblMetazoa" id="Aqu2.1.27639_001">
    <property type="protein sequence ID" value="Aqu2.1.27639_001"/>
    <property type="gene ID" value="Aqu2.1.27639"/>
</dbReference>
<keyword evidence="7" id="KW-1185">Reference proteome</keyword>
<reference evidence="6" key="2">
    <citation type="submission" date="2017-05" db="UniProtKB">
        <authorList>
            <consortium name="EnsemblMetazoa"/>
        </authorList>
    </citation>
    <scope>IDENTIFICATION</scope>
</reference>
<dbReference type="InterPro" id="IPR036896">
    <property type="entry name" value="Avidin-like_sf"/>
</dbReference>
<dbReference type="KEGG" id="aqu:109583125"/>
<dbReference type="Gene3D" id="2.40.128.30">
    <property type="entry name" value="Avidin-like"/>
    <property type="match status" value="1"/>
</dbReference>
<evidence type="ECO:0000256" key="2">
    <source>
        <dbReference type="ARBA" id="ARBA00006297"/>
    </source>
</evidence>
<dbReference type="Pfam" id="PF01382">
    <property type="entry name" value="Avidin"/>
    <property type="match status" value="1"/>
</dbReference>
<dbReference type="InterPro" id="IPR005468">
    <property type="entry name" value="Avidin/str"/>
</dbReference>
<evidence type="ECO:0000256" key="5">
    <source>
        <dbReference type="ARBA" id="ARBA00023267"/>
    </source>
</evidence>
<sequence length="209" mass="22921">MTALNLKKSFEEADKEKAGFIKYNGLQAVLNSLDAFGACTARKVIALIGKTGKISLDELQHICESKPGTFVLPSPKIDSKLQTSTVPTSLAGVWTNELGSKMFISASSYAEGQINGLYCSKVGDAYDYYDLNGLYDTDGDETSGTLGWTVQWNNGPNGNSQSNTAWSGQRYEISGKLYIYTTWLLVSQETLENNWESTLTGKDKFCKDD</sequence>
<gene>
    <name evidence="6" type="primary">109583125</name>
</gene>
<dbReference type="GO" id="GO:0009374">
    <property type="term" value="F:biotin binding"/>
    <property type="evidence" value="ECO:0007669"/>
    <property type="project" value="InterPro"/>
</dbReference>
<evidence type="ECO:0000256" key="3">
    <source>
        <dbReference type="ARBA" id="ARBA00022525"/>
    </source>
</evidence>
<evidence type="ECO:0000256" key="1">
    <source>
        <dbReference type="ARBA" id="ARBA00004613"/>
    </source>
</evidence>
<dbReference type="InParanoid" id="A0A1X7UI60"/>
<comment type="similarity">
    <text evidence="2">Belongs to the avidin/streptavidin family.</text>
</comment>
<keyword evidence="3" id="KW-0964">Secreted</keyword>
<dbReference type="InterPro" id="IPR051764">
    <property type="entry name" value="Avidin/Streptavidin-rel"/>
</dbReference>
<dbReference type="PANTHER" id="PTHR34399">
    <property type="entry name" value="AVIDIN-RELATED"/>
    <property type="match status" value="1"/>
</dbReference>
<dbReference type="EnsemblMetazoa" id="XM_019998319.1">
    <property type="protein sequence ID" value="XP_019853878.1"/>
    <property type="gene ID" value="LOC109583125"/>
</dbReference>
<proteinExistence type="inferred from homology"/>
<dbReference type="PRINTS" id="PR00709">
    <property type="entry name" value="AVIDIN"/>
</dbReference>
<organism evidence="6">
    <name type="scientific">Amphimedon queenslandica</name>
    <name type="common">Sponge</name>
    <dbReference type="NCBI Taxonomy" id="400682"/>
    <lineage>
        <taxon>Eukaryota</taxon>
        <taxon>Metazoa</taxon>
        <taxon>Porifera</taxon>
        <taxon>Demospongiae</taxon>
        <taxon>Heteroscleromorpha</taxon>
        <taxon>Haplosclerida</taxon>
        <taxon>Niphatidae</taxon>
        <taxon>Amphimedon</taxon>
    </lineage>
</organism>
<dbReference type="SUPFAM" id="SSF50876">
    <property type="entry name" value="Avidin/streptavidin"/>
    <property type="match status" value="1"/>
</dbReference>
<evidence type="ECO:0000313" key="6">
    <source>
        <dbReference type="EnsemblMetazoa" id="Aqu2.1.27639_001"/>
    </source>
</evidence>
<evidence type="ECO:0000313" key="7">
    <source>
        <dbReference type="Proteomes" id="UP000007879"/>
    </source>
</evidence>
<dbReference type="Proteomes" id="UP000007879">
    <property type="component" value="Unassembled WGS sequence"/>
</dbReference>
<dbReference type="InterPro" id="IPR005469">
    <property type="entry name" value="Avidin"/>
</dbReference>
<reference evidence="7" key="1">
    <citation type="journal article" date="2010" name="Nature">
        <title>The Amphimedon queenslandica genome and the evolution of animal complexity.</title>
        <authorList>
            <person name="Srivastava M."/>
            <person name="Simakov O."/>
            <person name="Chapman J."/>
            <person name="Fahey B."/>
            <person name="Gauthier M.E."/>
            <person name="Mitros T."/>
            <person name="Richards G.S."/>
            <person name="Conaco C."/>
            <person name="Dacre M."/>
            <person name="Hellsten U."/>
            <person name="Larroux C."/>
            <person name="Putnam N.H."/>
            <person name="Stanke M."/>
            <person name="Adamska M."/>
            <person name="Darling A."/>
            <person name="Degnan S.M."/>
            <person name="Oakley T.H."/>
            <person name="Plachetzki D.C."/>
            <person name="Zhai Y."/>
            <person name="Adamski M."/>
            <person name="Calcino A."/>
            <person name="Cummins S.F."/>
            <person name="Goodstein D.M."/>
            <person name="Harris C."/>
            <person name="Jackson D.J."/>
            <person name="Leys S.P."/>
            <person name="Shu S."/>
            <person name="Woodcroft B.J."/>
            <person name="Vervoort M."/>
            <person name="Kosik K.S."/>
            <person name="Manning G."/>
            <person name="Degnan B.M."/>
            <person name="Rokhsar D.S."/>
        </authorList>
    </citation>
    <scope>NUCLEOTIDE SEQUENCE [LARGE SCALE GENOMIC DNA]</scope>
</reference>
<keyword evidence="4" id="KW-0732">Signal</keyword>
<keyword evidence="5" id="KW-0092">Biotin</keyword>
<protein>
    <recommendedName>
        <fullName evidence="8">EF-hand domain-containing protein</fullName>
    </recommendedName>
</protein>
<dbReference type="AlphaFoldDB" id="A0A1X7UI60"/>
<name>A0A1X7UI60_AMPQE</name>
<evidence type="ECO:0000256" key="4">
    <source>
        <dbReference type="ARBA" id="ARBA00022729"/>
    </source>
</evidence>
<accession>A0A1X7UI60</accession>
<dbReference type="PROSITE" id="PS51326">
    <property type="entry name" value="AVIDIN_2"/>
    <property type="match status" value="1"/>
</dbReference>